<protein>
    <submittedName>
        <fullName evidence="1">Uncharacterized protein</fullName>
    </submittedName>
</protein>
<evidence type="ECO:0000313" key="2">
    <source>
        <dbReference type="Proteomes" id="UP000318529"/>
    </source>
</evidence>
<organism evidence="1 2">
    <name type="scientific">Azospirillum brasilense</name>
    <dbReference type="NCBI Taxonomy" id="192"/>
    <lineage>
        <taxon>Bacteria</taxon>
        <taxon>Pseudomonadati</taxon>
        <taxon>Pseudomonadota</taxon>
        <taxon>Alphaproteobacteria</taxon>
        <taxon>Rhodospirillales</taxon>
        <taxon>Azospirillaceae</taxon>
        <taxon>Azospirillum</taxon>
    </lineage>
</organism>
<gene>
    <name evidence="1" type="ORF">FBZ83_101181</name>
</gene>
<comment type="caution">
    <text evidence="1">The sequence shown here is derived from an EMBL/GenBank/DDBJ whole genome shotgun (WGS) entry which is preliminary data.</text>
</comment>
<sequence length="39" mass="4238">MVLECETLVLQTACGRPPFGLAGKKVNEPFTMHECGCNI</sequence>
<evidence type="ECO:0000313" key="1">
    <source>
        <dbReference type="EMBL" id="TWA87319.1"/>
    </source>
</evidence>
<proteinExistence type="predicted"/>
<accession>A0A560CR71</accession>
<name>A0A560CR71_AZOBR</name>
<dbReference type="AlphaFoldDB" id="A0A560CR71"/>
<reference evidence="1 2" key="1">
    <citation type="submission" date="2019-06" db="EMBL/GenBank/DDBJ databases">
        <title>Genomic Encyclopedia of Type Strains, Phase IV (KMG-V): Genome sequencing to study the core and pangenomes of soil and plant-associated prokaryotes.</title>
        <authorList>
            <person name="Whitman W."/>
        </authorList>
    </citation>
    <scope>NUCLEOTIDE SEQUENCE [LARGE SCALE GENOMIC DNA]</scope>
    <source>
        <strain evidence="1 2">BR 11650</strain>
    </source>
</reference>
<dbReference type="EMBL" id="VITH01000001">
    <property type="protein sequence ID" value="TWA87319.1"/>
    <property type="molecule type" value="Genomic_DNA"/>
</dbReference>
<dbReference type="Proteomes" id="UP000318529">
    <property type="component" value="Unassembled WGS sequence"/>
</dbReference>